<organism evidence="1 2">
    <name type="scientific">Rubricoccus marinus</name>
    <dbReference type="NCBI Taxonomy" id="716817"/>
    <lineage>
        <taxon>Bacteria</taxon>
        <taxon>Pseudomonadati</taxon>
        <taxon>Rhodothermota</taxon>
        <taxon>Rhodothermia</taxon>
        <taxon>Rhodothermales</taxon>
        <taxon>Rubricoccaceae</taxon>
        <taxon>Rubricoccus</taxon>
    </lineage>
</organism>
<reference evidence="1 2" key="1">
    <citation type="submission" date="2016-11" db="EMBL/GenBank/DDBJ databases">
        <title>Study of marine rhodopsin-containing bacteria.</title>
        <authorList>
            <person name="Yoshizawa S."/>
            <person name="Kumagai Y."/>
            <person name="Kogure K."/>
        </authorList>
    </citation>
    <scope>NUCLEOTIDE SEQUENCE [LARGE SCALE GENOMIC DNA]</scope>
    <source>
        <strain evidence="1 2">SG-29</strain>
    </source>
</reference>
<gene>
    <name evidence="1" type="ORF">BSZ36_16375</name>
</gene>
<comment type="caution">
    <text evidence="1">The sequence shown here is derived from an EMBL/GenBank/DDBJ whole genome shotgun (WGS) entry which is preliminary data.</text>
</comment>
<evidence type="ECO:0000313" key="2">
    <source>
        <dbReference type="Proteomes" id="UP000216446"/>
    </source>
</evidence>
<proteinExistence type="predicted"/>
<dbReference type="Proteomes" id="UP000216446">
    <property type="component" value="Unassembled WGS sequence"/>
</dbReference>
<keyword evidence="2" id="KW-1185">Reference proteome</keyword>
<dbReference type="EMBL" id="MQWB01000001">
    <property type="protein sequence ID" value="OZC04417.1"/>
    <property type="molecule type" value="Genomic_DNA"/>
</dbReference>
<dbReference type="AlphaFoldDB" id="A0A259U3I6"/>
<evidence type="ECO:0000313" key="1">
    <source>
        <dbReference type="EMBL" id="OZC04417.1"/>
    </source>
</evidence>
<accession>A0A259U3I6</accession>
<dbReference type="InParanoid" id="A0A259U3I6"/>
<sequence>MMADRPTCSCGHDRYHHWARASLSYGGGGWLALLNGASGTPRQIVFRCGKCGETFETTRDSAVLKEFRRYPYVQRSDSE</sequence>
<name>A0A259U3I6_9BACT</name>
<protein>
    <submittedName>
        <fullName evidence="1">Uncharacterized protein</fullName>
    </submittedName>
</protein>